<dbReference type="Pfam" id="PF04545">
    <property type="entry name" value="Sigma70_r4"/>
    <property type="match status" value="1"/>
</dbReference>
<evidence type="ECO:0000256" key="1">
    <source>
        <dbReference type="ARBA" id="ARBA00010641"/>
    </source>
</evidence>
<comment type="similarity">
    <text evidence="1">Belongs to the sigma-70 factor family. ECF subfamily.</text>
</comment>
<dbReference type="InterPro" id="IPR039425">
    <property type="entry name" value="RNA_pol_sigma-70-like"/>
</dbReference>
<evidence type="ECO:0000259" key="7">
    <source>
        <dbReference type="Pfam" id="PF04545"/>
    </source>
</evidence>
<dbReference type="InterPro" id="IPR013325">
    <property type="entry name" value="RNA_pol_sigma_r2"/>
</dbReference>
<dbReference type="NCBIfam" id="TIGR02983">
    <property type="entry name" value="SigE-fam_strep"/>
    <property type="match status" value="1"/>
</dbReference>
<gene>
    <name evidence="8" type="ORF">IEQ44_05050</name>
</gene>
<dbReference type="PANTHER" id="PTHR43133:SF50">
    <property type="entry name" value="ECF RNA POLYMERASE SIGMA FACTOR SIGM"/>
    <property type="match status" value="1"/>
</dbReference>
<dbReference type="CDD" id="cd06171">
    <property type="entry name" value="Sigma70_r4"/>
    <property type="match status" value="1"/>
</dbReference>
<keyword evidence="3" id="KW-0731">Sigma factor</keyword>
<accession>A0ABR9RR38</accession>
<dbReference type="Pfam" id="PF04542">
    <property type="entry name" value="Sigma70_r2"/>
    <property type="match status" value="1"/>
</dbReference>
<evidence type="ECO:0000256" key="2">
    <source>
        <dbReference type="ARBA" id="ARBA00023015"/>
    </source>
</evidence>
<organism evidence="8 9">
    <name type="scientific">Nocardioides malaquae</name>
    <dbReference type="NCBI Taxonomy" id="2773426"/>
    <lineage>
        <taxon>Bacteria</taxon>
        <taxon>Bacillati</taxon>
        <taxon>Actinomycetota</taxon>
        <taxon>Actinomycetes</taxon>
        <taxon>Propionibacteriales</taxon>
        <taxon>Nocardioidaceae</taxon>
        <taxon>Nocardioides</taxon>
    </lineage>
</organism>
<evidence type="ECO:0000259" key="6">
    <source>
        <dbReference type="Pfam" id="PF04542"/>
    </source>
</evidence>
<evidence type="ECO:0000313" key="8">
    <source>
        <dbReference type="EMBL" id="MBE7324016.1"/>
    </source>
</evidence>
<dbReference type="PANTHER" id="PTHR43133">
    <property type="entry name" value="RNA POLYMERASE ECF-TYPE SIGMA FACTO"/>
    <property type="match status" value="1"/>
</dbReference>
<name>A0ABR9RR38_9ACTN</name>
<dbReference type="InterPro" id="IPR013324">
    <property type="entry name" value="RNA_pol_sigma_r3/r4-like"/>
</dbReference>
<dbReference type="InterPro" id="IPR014325">
    <property type="entry name" value="RNA_pol_sigma-E_actinobac"/>
</dbReference>
<dbReference type="SUPFAM" id="SSF88659">
    <property type="entry name" value="Sigma3 and sigma4 domains of RNA polymerase sigma factors"/>
    <property type="match status" value="1"/>
</dbReference>
<evidence type="ECO:0000313" key="9">
    <source>
        <dbReference type="Proteomes" id="UP000756387"/>
    </source>
</evidence>
<dbReference type="InterPro" id="IPR007630">
    <property type="entry name" value="RNA_pol_sigma70_r4"/>
</dbReference>
<dbReference type="SUPFAM" id="SSF88946">
    <property type="entry name" value="Sigma2 domain of RNA polymerase sigma factors"/>
    <property type="match status" value="1"/>
</dbReference>
<keyword evidence="2" id="KW-0805">Transcription regulation</keyword>
<dbReference type="InterPro" id="IPR007627">
    <property type="entry name" value="RNA_pol_sigma70_r2"/>
</dbReference>
<dbReference type="InterPro" id="IPR014284">
    <property type="entry name" value="RNA_pol_sigma-70_dom"/>
</dbReference>
<feature type="domain" description="RNA polymerase sigma-70 region 2" evidence="6">
    <location>
        <begin position="17"/>
        <end position="76"/>
    </location>
</feature>
<reference evidence="8 9" key="1">
    <citation type="submission" date="2020-10" db="EMBL/GenBank/DDBJ databases">
        <title>Nocardioides sp. isolated from sludge.</title>
        <authorList>
            <person name="Zhang X."/>
        </authorList>
    </citation>
    <scope>NUCLEOTIDE SEQUENCE [LARGE SCALE GENOMIC DNA]</scope>
    <source>
        <strain evidence="8 9">Y6</strain>
    </source>
</reference>
<sequence>MLTADEAGFNEFVAARGPAFQRAAFLLSGDHHTAQDLVQQALLEAARRWEKIHTSPEAYVRRSIYTANVSRWRRQKFVEHELTSDRADVAGHDPDTRMTLLQALEQLTSKQRAVVVLRYYEDLTEVQTAQALGVSVGTVKSTHSQALRRLREHAPHLAELIGRTP</sequence>
<evidence type="ECO:0000256" key="3">
    <source>
        <dbReference type="ARBA" id="ARBA00023082"/>
    </source>
</evidence>
<proteinExistence type="inferred from homology"/>
<dbReference type="Proteomes" id="UP000756387">
    <property type="component" value="Unassembled WGS sequence"/>
</dbReference>
<keyword evidence="4" id="KW-0238">DNA-binding</keyword>
<feature type="domain" description="RNA polymerase sigma-70 region 4" evidence="7">
    <location>
        <begin position="103"/>
        <end position="152"/>
    </location>
</feature>
<keyword evidence="5" id="KW-0804">Transcription</keyword>
<dbReference type="Gene3D" id="1.10.1740.10">
    <property type="match status" value="1"/>
</dbReference>
<evidence type="ECO:0000256" key="4">
    <source>
        <dbReference type="ARBA" id="ARBA00023125"/>
    </source>
</evidence>
<evidence type="ECO:0000256" key="5">
    <source>
        <dbReference type="ARBA" id="ARBA00023163"/>
    </source>
</evidence>
<protein>
    <submittedName>
        <fullName evidence="8">SigE family RNA polymerase sigma factor</fullName>
    </submittedName>
</protein>
<dbReference type="RefSeq" id="WP_193637359.1">
    <property type="nucleotide sequence ID" value="NZ_JADCSA010000004.1"/>
</dbReference>
<dbReference type="EMBL" id="JADCSA010000004">
    <property type="protein sequence ID" value="MBE7324016.1"/>
    <property type="molecule type" value="Genomic_DNA"/>
</dbReference>
<dbReference type="Gene3D" id="1.10.10.10">
    <property type="entry name" value="Winged helix-like DNA-binding domain superfamily/Winged helix DNA-binding domain"/>
    <property type="match status" value="1"/>
</dbReference>
<dbReference type="NCBIfam" id="TIGR02937">
    <property type="entry name" value="sigma70-ECF"/>
    <property type="match status" value="1"/>
</dbReference>
<dbReference type="InterPro" id="IPR036388">
    <property type="entry name" value="WH-like_DNA-bd_sf"/>
</dbReference>
<comment type="caution">
    <text evidence="8">The sequence shown here is derived from an EMBL/GenBank/DDBJ whole genome shotgun (WGS) entry which is preliminary data.</text>
</comment>
<keyword evidence="9" id="KW-1185">Reference proteome</keyword>